<evidence type="ECO:0000313" key="4">
    <source>
        <dbReference type="Proteomes" id="UP001595904"/>
    </source>
</evidence>
<dbReference type="PIRSF" id="PIRSF018266">
    <property type="entry name" value="FecR"/>
    <property type="match status" value="1"/>
</dbReference>
<keyword evidence="1" id="KW-0812">Transmembrane</keyword>
<accession>A0ABV8SL05</accession>
<dbReference type="Gene3D" id="2.60.120.1440">
    <property type="match status" value="1"/>
</dbReference>
<sequence>MDMNDRRTRATHEATQWWNRLSILKQTEVSQSDRESFTEWLRESPLHVSEFLRIAHVHDSLERFNLWDQVEVGAIDEPGNVVQLRDDDEPVVEQSNRPVEVRSRVRLWAVAASACMIAILGAWFALGLRGDLIESKQAERRQVMLEDGTVVQLEPETRLRVKYEDELRRVELEQGRALFRVAKNPQRPFVVSADETSVRAVGTAFGVETGSRGVVVTVAEGKVAVADSPKARSSGAEIFLTAGQQVIVPDSGTVAPVRAVDTTRALAWAQGQLVFENDTLADVVQEFNRYNRVQLSITDAQLAARKVSGVFDATDSETLLAFIRQSGNEVNITRTEAGIVIGTPAR</sequence>
<dbReference type="InterPro" id="IPR006860">
    <property type="entry name" value="FecR"/>
</dbReference>
<organism evidence="3 4">
    <name type="scientific">Steroidobacter flavus</name>
    <dbReference type="NCBI Taxonomy" id="1842136"/>
    <lineage>
        <taxon>Bacteria</taxon>
        <taxon>Pseudomonadati</taxon>
        <taxon>Pseudomonadota</taxon>
        <taxon>Gammaproteobacteria</taxon>
        <taxon>Steroidobacterales</taxon>
        <taxon>Steroidobacteraceae</taxon>
        <taxon>Steroidobacter</taxon>
    </lineage>
</organism>
<gene>
    <name evidence="3" type="ORF">ACFPN2_03795</name>
</gene>
<feature type="domain" description="FecR protein" evidence="2">
    <location>
        <begin position="132"/>
        <end position="223"/>
    </location>
</feature>
<reference evidence="4" key="1">
    <citation type="journal article" date="2019" name="Int. J. Syst. Evol. Microbiol.">
        <title>The Global Catalogue of Microorganisms (GCM) 10K type strain sequencing project: providing services to taxonomists for standard genome sequencing and annotation.</title>
        <authorList>
            <consortium name="The Broad Institute Genomics Platform"/>
            <consortium name="The Broad Institute Genome Sequencing Center for Infectious Disease"/>
            <person name="Wu L."/>
            <person name="Ma J."/>
        </authorList>
    </citation>
    <scope>NUCLEOTIDE SEQUENCE [LARGE SCALE GENOMIC DNA]</scope>
    <source>
        <strain evidence="4">CGMCC 1.10759</strain>
    </source>
</reference>
<proteinExistence type="predicted"/>
<dbReference type="Proteomes" id="UP001595904">
    <property type="component" value="Unassembled WGS sequence"/>
</dbReference>
<dbReference type="Pfam" id="PF04773">
    <property type="entry name" value="FecR"/>
    <property type="match status" value="1"/>
</dbReference>
<dbReference type="Gene3D" id="3.55.50.30">
    <property type="match status" value="1"/>
</dbReference>
<protein>
    <submittedName>
        <fullName evidence="3">FecR family protein</fullName>
    </submittedName>
</protein>
<keyword evidence="4" id="KW-1185">Reference proteome</keyword>
<evidence type="ECO:0000259" key="2">
    <source>
        <dbReference type="Pfam" id="PF04773"/>
    </source>
</evidence>
<dbReference type="PANTHER" id="PTHR30273">
    <property type="entry name" value="PERIPLASMIC SIGNAL SENSOR AND SIGMA FACTOR ACTIVATOR FECR-RELATED"/>
    <property type="match status" value="1"/>
</dbReference>
<keyword evidence="1" id="KW-1133">Transmembrane helix</keyword>
<name>A0ABV8SL05_9GAMM</name>
<dbReference type="EMBL" id="JBHSDU010000001">
    <property type="protein sequence ID" value="MFC4308197.1"/>
    <property type="molecule type" value="Genomic_DNA"/>
</dbReference>
<keyword evidence="1" id="KW-0472">Membrane</keyword>
<dbReference type="PANTHER" id="PTHR30273:SF2">
    <property type="entry name" value="PROTEIN FECR"/>
    <property type="match status" value="1"/>
</dbReference>
<evidence type="ECO:0000313" key="3">
    <source>
        <dbReference type="EMBL" id="MFC4308197.1"/>
    </source>
</evidence>
<dbReference type="InterPro" id="IPR012373">
    <property type="entry name" value="Ferrdict_sens_TM"/>
</dbReference>
<comment type="caution">
    <text evidence="3">The sequence shown here is derived from an EMBL/GenBank/DDBJ whole genome shotgun (WGS) entry which is preliminary data.</text>
</comment>
<evidence type="ECO:0000256" key="1">
    <source>
        <dbReference type="SAM" id="Phobius"/>
    </source>
</evidence>
<feature type="transmembrane region" description="Helical" evidence="1">
    <location>
        <begin position="107"/>
        <end position="126"/>
    </location>
</feature>